<gene>
    <name evidence="1" type="ORF">SAMN04488006_2574</name>
</gene>
<proteinExistence type="predicted"/>
<evidence type="ECO:0000313" key="2">
    <source>
        <dbReference type="Proteomes" id="UP000199312"/>
    </source>
</evidence>
<dbReference type="AlphaFoldDB" id="A0A1I6RKR2"/>
<evidence type="ECO:0000313" key="1">
    <source>
        <dbReference type="EMBL" id="SFS65234.1"/>
    </source>
</evidence>
<dbReference type="Proteomes" id="UP000199312">
    <property type="component" value="Unassembled WGS sequence"/>
</dbReference>
<dbReference type="EMBL" id="FOZP01000006">
    <property type="protein sequence ID" value="SFS65234.1"/>
    <property type="molecule type" value="Genomic_DNA"/>
</dbReference>
<name>A0A1I6RKR2_9FLAO</name>
<reference evidence="2" key="1">
    <citation type="submission" date="2016-10" db="EMBL/GenBank/DDBJ databases">
        <authorList>
            <person name="Varghese N."/>
            <person name="Submissions S."/>
        </authorList>
    </citation>
    <scope>NUCLEOTIDE SEQUENCE [LARGE SCALE GENOMIC DNA]</scope>
    <source>
        <strain evidence="2">DSM 24450</strain>
    </source>
</reference>
<dbReference type="STRING" id="593133.SAMN04488006_2574"/>
<dbReference type="RefSeq" id="WP_090227585.1">
    <property type="nucleotide sequence ID" value="NZ_FOZP01000006.1"/>
</dbReference>
<keyword evidence="2" id="KW-1185">Reference proteome</keyword>
<sequence>MSQVKACLVCKTPSTEIPVTKFYYQESEFYICPQHMPVIIHNPQQLIGLLEGADKFKGV</sequence>
<protein>
    <submittedName>
        <fullName evidence="1">Uncharacterized protein</fullName>
    </submittedName>
</protein>
<organism evidence="1 2">
    <name type="scientific">Lutibacter maritimus</name>
    <dbReference type="NCBI Taxonomy" id="593133"/>
    <lineage>
        <taxon>Bacteria</taxon>
        <taxon>Pseudomonadati</taxon>
        <taxon>Bacteroidota</taxon>
        <taxon>Flavobacteriia</taxon>
        <taxon>Flavobacteriales</taxon>
        <taxon>Flavobacteriaceae</taxon>
        <taxon>Lutibacter</taxon>
    </lineage>
</organism>
<dbReference type="OrthoDB" id="1179432at2"/>
<accession>A0A1I6RKR2</accession>